<dbReference type="Pfam" id="PF00266">
    <property type="entry name" value="Aminotran_5"/>
    <property type="match status" value="1"/>
</dbReference>
<dbReference type="Proteomes" id="UP001562065">
    <property type="component" value="Unassembled WGS sequence"/>
</dbReference>
<evidence type="ECO:0000256" key="7">
    <source>
        <dbReference type="RuleBase" id="RU004504"/>
    </source>
</evidence>
<comment type="function">
    <text evidence="2 8">Catalyzes the removal of elemental sulfur and selenium atoms from L-cysteine, L-cystine, L-selenocysteine, and L-selenocystine to produce L-alanine.</text>
</comment>
<protein>
    <recommendedName>
        <fullName evidence="8">Cysteine desulfurase</fullName>
        <ecNumber evidence="8">2.8.1.7</ecNumber>
    </recommendedName>
</protein>
<comment type="cofactor">
    <cofactor evidence="1 7">
        <name>pyridoxal 5'-phosphate</name>
        <dbReference type="ChEBI" id="CHEBI:597326"/>
    </cofactor>
</comment>
<keyword evidence="11" id="KW-1185">Reference proteome</keyword>
<name>A0ABV4AM09_9GAMM</name>
<dbReference type="InterPro" id="IPR015421">
    <property type="entry name" value="PyrdxlP-dep_Trfase_major"/>
</dbReference>
<keyword evidence="4 8" id="KW-0808">Transferase</keyword>
<dbReference type="SUPFAM" id="SSF53383">
    <property type="entry name" value="PLP-dependent transferases"/>
    <property type="match status" value="1"/>
</dbReference>
<dbReference type="Gene3D" id="3.40.640.10">
    <property type="entry name" value="Type I PLP-dependent aspartate aminotransferase-like (Major domain)"/>
    <property type="match status" value="1"/>
</dbReference>
<dbReference type="Gene3D" id="3.90.1150.10">
    <property type="entry name" value="Aspartate Aminotransferase, domain 1"/>
    <property type="match status" value="1"/>
</dbReference>
<dbReference type="RefSeq" id="WP_369456017.1">
    <property type="nucleotide sequence ID" value="NZ_JBGCUO010000001.1"/>
</dbReference>
<dbReference type="GO" id="GO:0008483">
    <property type="term" value="F:transaminase activity"/>
    <property type="evidence" value="ECO:0007669"/>
    <property type="project" value="UniProtKB-KW"/>
</dbReference>
<dbReference type="PANTHER" id="PTHR43586:SF8">
    <property type="entry name" value="CYSTEINE DESULFURASE 1, CHLOROPLASTIC"/>
    <property type="match status" value="1"/>
</dbReference>
<sequence length="408" mass="44312">MSGPITLSLPERLRQEFPILSETPYGKPLVYLDNAATTQKPNAVIDAVAHYYRHQNSNVHRGAHYLGDLATAALENARDSVARFIGADREEVIWTRGTTESINLVAHGLRSQLRPGDEVLISSLEHHANIVPWQQACAATGATLKVIPLQADASLDLTDLDQLINANTRVLAVTWASNALGVVTPLHTLIARARDVGALVVVDAAQAISHFQINVRELDCDFMAFSGHKMFGPTGIGVLYGRKEHLNALPPYQTGGEMIETVTFETATWNQLPYKFEAGTPHIAGAIGLGAAVEWLARQDRSAFLAHENDLRDYLTERARAFPGLRIIGDTADKVATLSFLLDGAHPNDVGTLLDQQGVAVRTGHHCTMPLMNLLGIPGTVRASLAPYNSRDDVDALFTALEKAARFL</sequence>
<dbReference type="PIRSF" id="PIRSF005572">
    <property type="entry name" value="NifS"/>
    <property type="match status" value="1"/>
</dbReference>
<evidence type="ECO:0000256" key="6">
    <source>
        <dbReference type="ARBA" id="ARBA00050776"/>
    </source>
</evidence>
<comment type="caution">
    <text evidence="10">The sequence shown here is derived from an EMBL/GenBank/DDBJ whole genome shotgun (WGS) entry which is preliminary data.</text>
</comment>
<evidence type="ECO:0000256" key="3">
    <source>
        <dbReference type="ARBA" id="ARBA00010447"/>
    </source>
</evidence>
<dbReference type="EC" id="2.8.1.7" evidence="8"/>
<keyword evidence="10" id="KW-0032">Aminotransferase</keyword>
<keyword evidence="5 8" id="KW-0663">Pyridoxal phosphate</keyword>
<gene>
    <name evidence="10" type="ORF">AB5I84_11575</name>
</gene>
<comment type="catalytic activity">
    <reaction evidence="6 8">
        <text>(sulfur carrier)-H + L-cysteine = (sulfur carrier)-SH + L-alanine</text>
        <dbReference type="Rhea" id="RHEA:43892"/>
        <dbReference type="Rhea" id="RHEA-COMP:14737"/>
        <dbReference type="Rhea" id="RHEA-COMP:14739"/>
        <dbReference type="ChEBI" id="CHEBI:29917"/>
        <dbReference type="ChEBI" id="CHEBI:35235"/>
        <dbReference type="ChEBI" id="CHEBI:57972"/>
        <dbReference type="ChEBI" id="CHEBI:64428"/>
        <dbReference type="EC" id="2.8.1.7"/>
    </reaction>
</comment>
<dbReference type="InterPro" id="IPR010970">
    <property type="entry name" value="Cys_dSase_SufS"/>
</dbReference>
<dbReference type="EMBL" id="JBGCUO010000001">
    <property type="protein sequence ID" value="MEY1662791.1"/>
    <property type="molecule type" value="Genomic_DNA"/>
</dbReference>
<dbReference type="InterPro" id="IPR015422">
    <property type="entry name" value="PyrdxlP-dep_Trfase_small"/>
</dbReference>
<reference evidence="10 11" key="1">
    <citation type="submission" date="2024-07" db="EMBL/GenBank/DDBJ databases">
        <authorList>
            <person name="Ren Q."/>
        </authorList>
    </citation>
    <scope>NUCLEOTIDE SEQUENCE [LARGE SCALE GENOMIC DNA]</scope>
    <source>
        <strain evidence="10 11">REN37</strain>
    </source>
</reference>
<dbReference type="PANTHER" id="PTHR43586">
    <property type="entry name" value="CYSTEINE DESULFURASE"/>
    <property type="match status" value="1"/>
</dbReference>
<evidence type="ECO:0000259" key="9">
    <source>
        <dbReference type="Pfam" id="PF00266"/>
    </source>
</evidence>
<dbReference type="PROSITE" id="PS00595">
    <property type="entry name" value="AA_TRANSFER_CLASS_5"/>
    <property type="match status" value="1"/>
</dbReference>
<dbReference type="InterPro" id="IPR015424">
    <property type="entry name" value="PyrdxlP-dep_Trfase"/>
</dbReference>
<dbReference type="InterPro" id="IPR020578">
    <property type="entry name" value="Aminotrans_V_PyrdxlP_BS"/>
</dbReference>
<dbReference type="InterPro" id="IPR000192">
    <property type="entry name" value="Aminotrans_V_dom"/>
</dbReference>
<accession>A0ABV4AM09</accession>
<proteinExistence type="inferred from homology"/>
<evidence type="ECO:0000256" key="4">
    <source>
        <dbReference type="ARBA" id="ARBA00022679"/>
    </source>
</evidence>
<evidence type="ECO:0000256" key="8">
    <source>
        <dbReference type="RuleBase" id="RU004506"/>
    </source>
</evidence>
<organism evidence="10 11">
    <name type="scientific">Isoalcanivorax beigongshangi</name>
    <dbReference type="NCBI Taxonomy" id="3238810"/>
    <lineage>
        <taxon>Bacteria</taxon>
        <taxon>Pseudomonadati</taxon>
        <taxon>Pseudomonadota</taxon>
        <taxon>Gammaproteobacteria</taxon>
        <taxon>Oceanospirillales</taxon>
        <taxon>Alcanivoracaceae</taxon>
        <taxon>Isoalcanivorax</taxon>
    </lineage>
</organism>
<evidence type="ECO:0000256" key="5">
    <source>
        <dbReference type="ARBA" id="ARBA00022898"/>
    </source>
</evidence>
<evidence type="ECO:0000256" key="2">
    <source>
        <dbReference type="ARBA" id="ARBA00002824"/>
    </source>
</evidence>
<dbReference type="CDD" id="cd06453">
    <property type="entry name" value="SufS_like"/>
    <property type="match status" value="1"/>
</dbReference>
<evidence type="ECO:0000313" key="10">
    <source>
        <dbReference type="EMBL" id="MEY1662791.1"/>
    </source>
</evidence>
<feature type="domain" description="Aminotransferase class V" evidence="9">
    <location>
        <begin position="30"/>
        <end position="397"/>
    </location>
</feature>
<comment type="similarity">
    <text evidence="3 8">Belongs to the class-V pyridoxal-phosphate-dependent aminotransferase family. Csd subfamily.</text>
</comment>
<evidence type="ECO:0000313" key="11">
    <source>
        <dbReference type="Proteomes" id="UP001562065"/>
    </source>
</evidence>
<evidence type="ECO:0000256" key="1">
    <source>
        <dbReference type="ARBA" id="ARBA00001933"/>
    </source>
</evidence>
<dbReference type="NCBIfam" id="TIGR01979">
    <property type="entry name" value="sufS"/>
    <property type="match status" value="1"/>
</dbReference>
<dbReference type="InterPro" id="IPR016454">
    <property type="entry name" value="Cysteine_dSase"/>
</dbReference>